<evidence type="ECO:0000313" key="2">
    <source>
        <dbReference type="Proteomes" id="UP000176834"/>
    </source>
</evidence>
<proteinExistence type="predicted"/>
<name>A0A1F8EZK6_9BACT</name>
<evidence type="ECO:0000313" key="1">
    <source>
        <dbReference type="EMBL" id="OGN06295.1"/>
    </source>
</evidence>
<dbReference type="Proteomes" id="UP000176834">
    <property type="component" value="Unassembled WGS sequence"/>
</dbReference>
<gene>
    <name evidence="1" type="ORF">A3B86_04215</name>
</gene>
<reference evidence="1 2" key="1">
    <citation type="journal article" date="2016" name="Nat. Commun.">
        <title>Thousands of microbial genomes shed light on interconnected biogeochemical processes in an aquifer system.</title>
        <authorList>
            <person name="Anantharaman K."/>
            <person name="Brown C.T."/>
            <person name="Hug L.A."/>
            <person name="Sharon I."/>
            <person name="Castelle C.J."/>
            <person name="Probst A.J."/>
            <person name="Thomas B.C."/>
            <person name="Singh A."/>
            <person name="Wilkins M.J."/>
            <person name="Karaoz U."/>
            <person name="Brodie E.L."/>
            <person name="Williams K.H."/>
            <person name="Hubbard S.S."/>
            <person name="Banfield J.F."/>
        </authorList>
    </citation>
    <scope>NUCLEOTIDE SEQUENCE [LARGE SCALE GENOMIC DNA]</scope>
</reference>
<dbReference type="AlphaFoldDB" id="A0A1F8EZK6"/>
<comment type="caution">
    <text evidence="1">The sequence shown here is derived from an EMBL/GenBank/DDBJ whole genome shotgun (WGS) entry which is preliminary data.</text>
</comment>
<accession>A0A1F8EZK6</accession>
<organism evidence="1 2">
    <name type="scientific">Candidatus Yanofskybacteria bacterium RIFCSPHIGHO2_02_FULL_38_22b</name>
    <dbReference type="NCBI Taxonomy" id="1802673"/>
    <lineage>
        <taxon>Bacteria</taxon>
        <taxon>Candidatus Yanofskyibacteriota</taxon>
    </lineage>
</organism>
<dbReference type="EMBL" id="MGJN01000020">
    <property type="protein sequence ID" value="OGN06295.1"/>
    <property type="molecule type" value="Genomic_DNA"/>
</dbReference>
<sequence>MTIENPQNNTEQLPQLQTIDDIEFELITEGDPDFDDAISVVNTNGKKTEQELLDDAKKEIIRRSWWLQDQWRAKGLPQEQVSIRAEGLDIELYNYGQQLSPAQLEDLKRVITTLSQVSISDQNSKIRYIAINNKDELNDQNGEDKRGYAFPASKMVALYPRAVSVEPHRISNTSGLAGTVAHEFGHIYISADS</sequence>
<protein>
    <submittedName>
        <fullName evidence="1">Uncharacterized protein</fullName>
    </submittedName>
</protein>